<dbReference type="OrthoDB" id="7304934at2"/>
<gene>
    <name evidence="2" type="ORF">SAMN04488026_100649</name>
</gene>
<reference evidence="2 3" key="1">
    <citation type="submission" date="2016-10" db="EMBL/GenBank/DDBJ databases">
        <authorList>
            <person name="de Groot N.N."/>
        </authorList>
    </citation>
    <scope>NUCLEOTIDE SEQUENCE [LARGE SCALE GENOMIC DNA]</scope>
    <source>
        <strain evidence="2 3">DSM 25294</strain>
    </source>
</reference>
<sequence length="133" mass="14699">MCRLFALVVIAMTLCAPARAEGPLSAEAFEAHTEGRTLLFHSHGRAYGAERYMPGRKVTWSFLDGECQDGYWYPLGEMICFVYEGIEGQQCWTFHAEGGGLRALFDGEETGTELYEAGETEEDLFCLGPKVGA</sequence>
<evidence type="ECO:0000256" key="1">
    <source>
        <dbReference type="SAM" id="SignalP"/>
    </source>
</evidence>
<protein>
    <recommendedName>
        <fullName evidence="4">MORN repeat variant</fullName>
    </recommendedName>
</protein>
<dbReference type="STRING" id="571298.SAMN04488026_100649"/>
<evidence type="ECO:0000313" key="2">
    <source>
        <dbReference type="EMBL" id="SDI71409.1"/>
    </source>
</evidence>
<dbReference type="Proteomes" id="UP000199382">
    <property type="component" value="Unassembled WGS sequence"/>
</dbReference>
<dbReference type="AlphaFoldDB" id="A0A1G8MTP6"/>
<dbReference type="RefSeq" id="WP_093150444.1">
    <property type="nucleotide sequence ID" value="NZ_FNEK01000006.1"/>
</dbReference>
<proteinExistence type="predicted"/>
<organism evidence="2 3">
    <name type="scientific">Aliiruegeria lutimaris</name>
    <dbReference type="NCBI Taxonomy" id="571298"/>
    <lineage>
        <taxon>Bacteria</taxon>
        <taxon>Pseudomonadati</taxon>
        <taxon>Pseudomonadota</taxon>
        <taxon>Alphaproteobacteria</taxon>
        <taxon>Rhodobacterales</taxon>
        <taxon>Roseobacteraceae</taxon>
        <taxon>Aliiruegeria</taxon>
    </lineage>
</organism>
<name>A0A1G8MTP6_9RHOB</name>
<evidence type="ECO:0000313" key="3">
    <source>
        <dbReference type="Proteomes" id="UP000199382"/>
    </source>
</evidence>
<keyword evidence="1" id="KW-0732">Signal</keyword>
<feature type="chain" id="PRO_5011753002" description="MORN repeat variant" evidence="1">
    <location>
        <begin position="21"/>
        <end position="133"/>
    </location>
</feature>
<keyword evidence="3" id="KW-1185">Reference proteome</keyword>
<evidence type="ECO:0008006" key="4">
    <source>
        <dbReference type="Google" id="ProtNLM"/>
    </source>
</evidence>
<dbReference type="EMBL" id="FNEK01000006">
    <property type="protein sequence ID" value="SDI71409.1"/>
    <property type="molecule type" value="Genomic_DNA"/>
</dbReference>
<accession>A0A1G8MTP6</accession>
<feature type="signal peptide" evidence="1">
    <location>
        <begin position="1"/>
        <end position="20"/>
    </location>
</feature>